<accession>A0A1N7J2Q2</accession>
<dbReference type="STRING" id="1161099.SAMN05444817_103221"/>
<dbReference type="InterPro" id="IPR008972">
    <property type="entry name" value="Cupredoxin"/>
</dbReference>
<organism evidence="1 2">
    <name type="scientific">Corynebacterium appendicis CIP 107643</name>
    <dbReference type="NCBI Taxonomy" id="1161099"/>
    <lineage>
        <taxon>Bacteria</taxon>
        <taxon>Bacillati</taxon>
        <taxon>Actinomycetota</taxon>
        <taxon>Actinomycetes</taxon>
        <taxon>Mycobacteriales</taxon>
        <taxon>Corynebacteriaceae</taxon>
        <taxon>Corynebacterium</taxon>
    </lineage>
</organism>
<name>A0A1N7J2Q2_9CORY</name>
<dbReference type="Proteomes" id="UP000186292">
    <property type="component" value="Unassembled WGS sequence"/>
</dbReference>
<gene>
    <name evidence="1" type="ORF">SAMN05444817_103221</name>
</gene>
<keyword evidence="2" id="KW-1185">Reference proteome</keyword>
<proteinExistence type="predicted"/>
<dbReference type="EMBL" id="FTOF01000003">
    <property type="protein sequence ID" value="SIS43645.1"/>
    <property type="molecule type" value="Genomic_DNA"/>
</dbReference>
<sequence length="103" mass="11002">MSHARAGDARDLSGPVIQEVTIEGMSFTPARIEVDGSTPVVLKITNNDDRRHDLKIGAEHSGGIPPGRTIVHDFGTFTEDTQGWCTLAGHKSQGMVYDVAVTG</sequence>
<dbReference type="SUPFAM" id="SSF49503">
    <property type="entry name" value="Cupredoxins"/>
    <property type="match status" value="1"/>
</dbReference>
<dbReference type="AlphaFoldDB" id="A0A1N7J2Q2"/>
<dbReference type="Gene3D" id="2.60.40.420">
    <property type="entry name" value="Cupredoxins - blue copper proteins"/>
    <property type="match status" value="1"/>
</dbReference>
<evidence type="ECO:0000313" key="2">
    <source>
        <dbReference type="Proteomes" id="UP000186292"/>
    </source>
</evidence>
<protein>
    <submittedName>
        <fullName evidence="1">Nitrite reductase (NO-forming)</fullName>
    </submittedName>
</protein>
<reference evidence="2" key="1">
    <citation type="submission" date="2017-01" db="EMBL/GenBank/DDBJ databases">
        <authorList>
            <person name="Varghese N."/>
            <person name="Submissions S."/>
        </authorList>
    </citation>
    <scope>NUCLEOTIDE SEQUENCE [LARGE SCALE GENOMIC DNA]</scope>
    <source>
        <strain evidence="2">DSM 44531</strain>
    </source>
</reference>
<evidence type="ECO:0000313" key="1">
    <source>
        <dbReference type="EMBL" id="SIS43645.1"/>
    </source>
</evidence>